<comment type="caution">
    <text evidence="2">The sequence shown here is derived from an EMBL/GenBank/DDBJ whole genome shotgun (WGS) entry which is preliminary data.</text>
</comment>
<feature type="chain" id="PRO_5032921592" description="DUF192 domain-containing protein" evidence="1">
    <location>
        <begin position="26"/>
        <end position="158"/>
    </location>
</feature>
<sequence length="158" mass="17804">MKNTVRAKFIAVILTAVFLIPAVTSCENSKKKFNLPVADVVIQKADGSTLTVKAELAIKEEERNYGFMNRKEIPDGTGMLFIFENEEKRNFWMKNTPHPLSIAYIDAGGVIADILDMKPYSLARVTSSRSVKYALEVPQGWFTKNGIREKDTVIIPEY</sequence>
<gene>
    <name evidence="2" type="ORF">HNP77_001021</name>
</gene>
<reference evidence="2 3" key="1">
    <citation type="submission" date="2020-08" db="EMBL/GenBank/DDBJ databases">
        <title>Genomic Encyclopedia of Type Strains, Phase IV (KMG-IV): sequencing the most valuable type-strain genomes for metagenomic binning, comparative biology and taxonomic classification.</title>
        <authorList>
            <person name="Goeker M."/>
        </authorList>
    </citation>
    <scope>NUCLEOTIDE SEQUENCE [LARGE SCALE GENOMIC DNA]</scope>
    <source>
        <strain evidence="2 3">DSM 103679</strain>
    </source>
</reference>
<dbReference type="RefSeq" id="WP_184652100.1">
    <property type="nucleotide sequence ID" value="NZ_JACHFR010000002.1"/>
</dbReference>
<dbReference type="PANTHER" id="PTHR37953:SF1">
    <property type="entry name" value="UPF0127 PROTEIN MJ1496"/>
    <property type="match status" value="1"/>
</dbReference>
<evidence type="ECO:0000256" key="1">
    <source>
        <dbReference type="SAM" id="SignalP"/>
    </source>
</evidence>
<evidence type="ECO:0000313" key="2">
    <source>
        <dbReference type="EMBL" id="MBB5218652.1"/>
    </source>
</evidence>
<proteinExistence type="predicted"/>
<feature type="signal peptide" evidence="1">
    <location>
        <begin position="1"/>
        <end position="25"/>
    </location>
</feature>
<dbReference type="Gene3D" id="2.60.120.1140">
    <property type="entry name" value="Protein of unknown function DUF192"/>
    <property type="match status" value="1"/>
</dbReference>
<dbReference type="InterPro" id="IPR038695">
    <property type="entry name" value="Saro_0823-like_sf"/>
</dbReference>
<evidence type="ECO:0008006" key="4">
    <source>
        <dbReference type="Google" id="ProtNLM"/>
    </source>
</evidence>
<accession>A0A840SGW9</accession>
<dbReference type="Pfam" id="PF02643">
    <property type="entry name" value="DUF192"/>
    <property type="match status" value="1"/>
</dbReference>
<name>A0A840SGW9_9SPIR</name>
<dbReference type="InterPro" id="IPR003795">
    <property type="entry name" value="DUF192"/>
</dbReference>
<dbReference type="Proteomes" id="UP000578697">
    <property type="component" value="Unassembled WGS sequence"/>
</dbReference>
<dbReference type="PANTHER" id="PTHR37953">
    <property type="entry name" value="UPF0127 PROTEIN MJ1496"/>
    <property type="match status" value="1"/>
</dbReference>
<dbReference type="AlphaFoldDB" id="A0A840SGW9"/>
<keyword evidence="1" id="KW-0732">Signal</keyword>
<organism evidence="2 3">
    <name type="scientific">Treponema rectale</name>
    <dbReference type="NCBI Taxonomy" id="744512"/>
    <lineage>
        <taxon>Bacteria</taxon>
        <taxon>Pseudomonadati</taxon>
        <taxon>Spirochaetota</taxon>
        <taxon>Spirochaetia</taxon>
        <taxon>Spirochaetales</taxon>
        <taxon>Treponemataceae</taxon>
        <taxon>Treponema</taxon>
    </lineage>
</organism>
<dbReference type="EMBL" id="JACHFR010000002">
    <property type="protein sequence ID" value="MBB5218652.1"/>
    <property type="molecule type" value="Genomic_DNA"/>
</dbReference>
<keyword evidence="3" id="KW-1185">Reference proteome</keyword>
<evidence type="ECO:0000313" key="3">
    <source>
        <dbReference type="Proteomes" id="UP000578697"/>
    </source>
</evidence>
<protein>
    <recommendedName>
        <fullName evidence="4">DUF192 domain-containing protein</fullName>
    </recommendedName>
</protein>
<dbReference type="PROSITE" id="PS51257">
    <property type="entry name" value="PROKAR_LIPOPROTEIN"/>
    <property type="match status" value="1"/>
</dbReference>